<proteinExistence type="predicted"/>
<evidence type="ECO:0000313" key="3">
    <source>
        <dbReference type="Proteomes" id="UP001054889"/>
    </source>
</evidence>
<dbReference type="InterPro" id="IPR005174">
    <property type="entry name" value="KIB1-4_b-propeller"/>
</dbReference>
<protein>
    <recommendedName>
        <fullName evidence="1">KIB1-4 beta-propeller domain-containing protein</fullName>
    </recommendedName>
</protein>
<organism evidence="2 3">
    <name type="scientific">Eleusine coracana subsp. coracana</name>
    <dbReference type="NCBI Taxonomy" id="191504"/>
    <lineage>
        <taxon>Eukaryota</taxon>
        <taxon>Viridiplantae</taxon>
        <taxon>Streptophyta</taxon>
        <taxon>Embryophyta</taxon>
        <taxon>Tracheophyta</taxon>
        <taxon>Spermatophyta</taxon>
        <taxon>Magnoliopsida</taxon>
        <taxon>Liliopsida</taxon>
        <taxon>Poales</taxon>
        <taxon>Poaceae</taxon>
        <taxon>PACMAD clade</taxon>
        <taxon>Chloridoideae</taxon>
        <taxon>Cynodonteae</taxon>
        <taxon>Eleusininae</taxon>
        <taxon>Eleusine</taxon>
    </lineage>
</organism>
<evidence type="ECO:0000313" key="2">
    <source>
        <dbReference type="EMBL" id="GJN03691.1"/>
    </source>
</evidence>
<dbReference type="PANTHER" id="PTHR33165">
    <property type="entry name" value="F-BOX DOMAIN CONTAINING PROTEIN-LIKE-RELATED"/>
    <property type="match status" value="1"/>
</dbReference>
<dbReference type="EMBL" id="BQKI01000010">
    <property type="protein sequence ID" value="GJN03691.1"/>
    <property type="molecule type" value="Genomic_DNA"/>
</dbReference>
<dbReference type="Proteomes" id="UP001054889">
    <property type="component" value="Unassembled WGS sequence"/>
</dbReference>
<evidence type="ECO:0000259" key="1">
    <source>
        <dbReference type="Pfam" id="PF03478"/>
    </source>
</evidence>
<comment type="caution">
    <text evidence="2">The sequence shown here is derived from an EMBL/GenBank/DDBJ whole genome shotgun (WGS) entry which is preliminary data.</text>
</comment>
<reference evidence="2" key="1">
    <citation type="journal article" date="2018" name="DNA Res.">
        <title>Multiple hybrid de novo genome assembly of finger millet, an orphan allotetraploid crop.</title>
        <authorList>
            <person name="Hatakeyama M."/>
            <person name="Aluri S."/>
            <person name="Balachadran M.T."/>
            <person name="Sivarajan S.R."/>
            <person name="Patrignani A."/>
            <person name="Gruter S."/>
            <person name="Poveda L."/>
            <person name="Shimizu-Inatsugi R."/>
            <person name="Baeten J."/>
            <person name="Francoijs K.J."/>
            <person name="Nataraja K.N."/>
            <person name="Reddy Y.A.N."/>
            <person name="Phadnis S."/>
            <person name="Ravikumar R.L."/>
            <person name="Schlapbach R."/>
            <person name="Sreeman S.M."/>
            <person name="Shimizu K.K."/>
        </authorList>
    </citation>
    <scope>NUCLEOTIDE SEQUENCE</scope>
</reference>
<dbReference type="Pfam" id="PF03478">
    <property type="entry name" value="Beta-prop_KIB1-4"/>
    <property type="match status" value="1"/>
</dbReference>
<dbReference type="AlphaFoldDB" id="A0AAV5CZY2"/>
<keyword evidence="3" id="KW-1185">Reference proteome</keyword>
<feature type="domain" description="KIB1-4 beta-propeller" evidence="1">
    <location>
        <begin position="102"/>
        <end position="350"/>
    </location>
</feature>
<sequence length="383" mass="43078">MRRKRSAALIAPSSKVTRDTSSWASLHEDLVSLIGNRVLAGDLRDYIRFRAACHHWRLSTGAACPLGRGVVDPRFHPRRWMMLPEGHGLYPGHGKMRGYIRFFNLSTGDLVRLRLPLFRDHCLLDSMDGILLLHRDKDTAIRLLNPFTGDIEELPPLNTLLPYLCSFIVQRGRWEFLRNIRAASISVSAGGVVRVIMSLLGMQCIAYASSGDQQWNVSRWSVKDSAHPLSFQGKLYLLNRPTFCGQPEIFQIDPSYQHQALDASTMSIMPSPPKLIVKFPANTTSVAYTYYMVECDSEVLVVTLSLDGYRQCLVYRLTDLILGRTVPVTSIGGNALFLGTKGKYCIRRRRNVGGSRGSGVLGYLPSDWYANLDKLLQSVCIYY</sequence>
<gene>
    <name evidence="2" type="primary">ga21163</name>
    <name evidence="2" type="ORF">PR202_ga21163</name>
</gene>
<name>A0AAV5CZY2_ELECO</name>
<accession>A0AAV5CZY2</accession>
<dbReference type="PANTHER" id="PTHR33165:SF82">
    <property type="entry name" value="OS11G0231400 PROTEIN"/>
    <property type="match status" value="1"/>
</dbReference>
<reference evidence="2" key="2">
    <citation type="submission" date="2021-12" db="EMBL/GenBank/DDBJ databases">
        <title>Resequencing data analysis of finger millet.</title>
        <authorList>
            <person name="Hatakeyama M."/>
            <person name="Aluri S."/>
            <person name="Balachadran M.T."/>
            <person name="Sivarajan S.R."/>
            <person name="Poveda L."/>
            <person name="Shimizu-Inatsugi R."/>
            <person name="Schlapbach R."/>
            <person name="Sreeman S.M."/>
            <person name="Shimizu K.K."/>
        </authorList>
    </citation>
    <scope>NUCLEOTIDE SEQUENCE</scope>
</reference>